<sequence length="708" mass="79212">MQSPPLVSVVMPVYNHERYVGEAIDSVFSQTYRPIELIIIDDGSTDKSAETVRQHLAAKPAPEGIIVDFVSRPNKGAHTTINEGLAKSSGSYLAILNSDDAYMPKRLARCIATAQEHEARMIFTYVEPIGDDGVDLDVGHPWRHWYADVMLNELDISPNISSLLLQYNIGVSTGNFLFHRSLFEEVGPFHDFRYTHDIDFLLRASLIEEPVLVRERLYRYRLHGHNTISENDRKISEEYQEIVLRYFRETLIKRPANIFAPSFDNWVFSMVGSPWLPHMARAIEQLLKTPEAALSAPTETKQPVLPGLDGRHVTLVSHELSYTGAPVLLRDVALALRREGVSSNVISLSSGPLAKEFIEAGCQVTTEGRLPAFLSRLSRVSERFSHNGRFPAVFRKLFGKMSWLSGGISHRLRLRDYVKTIKGPVLINSFASWPIALGLLEKRQGPAFWYIHETYDPRMLMRGLAHYRRLRALVDGGAVTLLFGSEATRSVWAEAGFDGLVRYWSGLDPMPKSTLPTKKAKRVVLSVQASGTRKGTRVLLEAFAFARREGLIGDDVELRIIGCHAPSWNYLSRDLIRRICEPDLIGAVRLIGSLEPAMLEAHYQEADVYVQSSIMECLPLALLTAMAHSLPIVCSDADGCREAILDERTGRLVPPRQVKKMGYALADLLGDRAKANKLGMAAGAHFAENFALRVTVPKLLDTLFTERS</sequence>
<dbReference type="Gene3D" id="3.90.550.10">
    <property type="entry name" value="Spore Coat Polysaccharide Biosynthesis Protein SpsA, Chain A"/>
    <property type="match status" value="1"/>
</dbReference>
<organism evidence="3 4">
    <name type="scientific">Rhodospirillum rubrum (strain ATCC 11170 / ATH 1.1.1 / DSM 467 / LMG 4362 / NCIMB 8255 / S1)</name>
    <dbReference type="NCBI Taxonomy" id="269796"/>
    <lineage>
        <taxon>Bacteria</taxon>
        <taxon>Pseudomonadati</taxon>
        <taxon>Pseudomonadota</taxon>
        <taxon>Alphaproteobacteria</taxon>
        <taxon>Rhodospirillales</taxon>
        <taxon>Rhodospirillaceae</taxon>
        <taxon>Rhodospirillum</taxon>
    </lineage>
</organism>
<gene>
    <name evidence="3" type="ordered locus">Rru_B0005</name>
</gene>
<dbReference type="InterPro" id="IPR001296">
    <property type="entry name" value="Glyco_trans_1"/>
</dbReference>
<dbReference type="CAZy" id="GT2">
    <property type="family name" value="Glycosyltransferase Family 2"/>
</dbReference>
<keyword evidence="4" id="KW-1185">Reference proteome</keyword>
<dbReference type="SUPFAM" id="SSF53756">
    <property type="entry name" value="UDP-Glycosyltransferase/glycogen phosphorylase"/>
    <property type="match status" value="1"/>
</dbReference>
<dbReference type="PATRIC" id="fig|269796.9.peg.2"/>
<dbReference type="Pfam" id="PF16994">
    <property type="entry name" value="Glyco_trans_4_5"/>
    <property type="match status" value="1"/>
</dbReference>
<dbReference type="InterPro" id="IPR001173">
    <property type="entry name" value="Glyco_trans_2-like"/>
</dbReference>
<evidence type="ECO:0000259" key="1">
    <source>
        <dbReference type="Pfam" id="PF00534"/>
    </source>
</evidence>
<protein>
    <submittedName>
        <fullName evidence="3">Glycosyl transferase</fullName>
    </submittedName>
</protein>
<dbReference type="EMBL" id="CP000231">
    <property type="protein sequence ID" value="ABC24601.1"/>
    <property type="molecule type" value="Genomic_DNA"/>
</dbReference>
<keyword evidence="3" id="KW-0614">Plasmid</keyword>
<proteinExistence type="predicted"/>
<dbReference type="Proteomes" id="UP000001929">
    <property type="component" value="Plasmid unnamed"/>
</dbReference>
<reference evidence="3 4" key="1">
    <citation type="journal article" date="2011" name="Stand. Genomic Sci.">
        <title>Complete genome sequence of Rhodospirillum rubrum type strain (S1).</title>
        <authorList>
            <person name="Munk A.C."/>
            <person name="Copeland A."/>
            <person name="Lucas S."/>
            <person name="Lapidus A."/>
            <person name="Del Rio T.G."/>
            <person name="Barry K."/>
            <person name="Detter J.C."/>
            <person name="Hammon N."/>
            <person name="Israni S."/>
            <person name="Pitluck S."/>
            <person name="Brettin T."/>
            <person name="Bruce D."/>
            <person name="Han C."/>
            <person name="Tapia R."/>
            <person name="Gilna P."/>
            <person name="Schmutz J."/>
            <person name="Larimer F."/>
            <person name="Land M."/>
            <person name="Kyrpides N.C."/>
            <person name="Mavromatis K."/>
            <person name="Richardson P."/>
            <person name="Rohde M."/>
            <person name="Goker M."/>
            <person name="Klenk H.P."/>
            <person name="Zhang Y."/>
            <person name="Roberts G.P."/>
            <person name="Reslewic S."/>
            <person name="Schwartz D.C."/>
        </authorList>
    </citation>
    <scope>NUCLEOTIDE SEQUENCE [LARGE SCALE GENOMIC DNA]</scope>
    <source>
        <strain evidence="4">ATCC 11170 / ATH 1.1.1 / DSM 467 / LMG 4362 / NCIMB 8255 / S1</strain>
        <plasmid evidence="4">pRHORT</plasmid>
    </source>
</reference>
<geneLocation type="plasmid" evidence="4">
    <name>pRHORT</name>
</geneLocation>
<dbReference type="PANTHER" id="PTHR22916:SF3">
    <property type="entry name" value="UDP-GLCNAC:BETAGAL BETA-1,3-N-ACETYLGLUCOSAMINYLTRANSFERASE-LIKE PROTEIN 1"/>
    <property type="match status" value="1"/>
</dbReference>
<dbReference type="InterPro" id="IPR041693">
    <property type="entry name" value="Glyco_trans_4_5"/>
</dbReference>
<dbReference type="GO" id="GO:0016758">
    <property type="term" value="F:hexosyltransferase activity"/>
    <property type="evidence" value="ECO:0007669"/>
    <property type="project" value="UniProtKB-ARBA"/>
</dbReference>
<evidence type="ECO:0000313" key="3">
    <source>
        <dbReference type="EMBL" id="ABC24601.1"/>
    </source>
</evidence>
<dbReference type="Pfam" id="PF00535">
    <property type="entry name" value="Glycos_transf_2"/>
    <property type="match status" value="1"/>
</dbReference>
<dbReference type="EnsemblBacteria" id="ABC24601">
    <property type="protein sequence ID" value="ABC24601"/>
    <property type="gene ID" value="Rru_B0005"/>
</dbReference>
<dbReference type="Gene3D" id="3.40.50.2000">
    <property type="entry name" value="Glycogen Phosphorylase B"/>
    <property type="match status" value="2"/>
</dbReference>
<dbReference type="CDD" id="cd03801">
    <property type="entry name" value="GT4_PimA-like"/>
    <property type="match status" value="1"/>
</dbReference>
<keyword evidence="3" id="KW-0808">Transferase</keyword>
<dbReference type="AlphaFoldDB" id="Q2RMP4"/>
<evidence type="ECO:0000259" key="2">
    <source>
        <dbReference type="Pfam" id="PF00535"/>
    </source>
</evidence>
<dbReference type="RefSeq" id="WP_011387718.1">
    <property type="nucleotide sequence ID" value="NC_007641.1"/>
</dbReference>
<accession>Q2RMP4</accession>
<name>Q2RMP4_RHORT</name>
<feature type="domain" description="Glycosyltransferase 2-like" evidence="2">
    <location>
        <begin position="8"/>
        <end position="186"/>
    </location>
</feature>
<dbReference type="InterPro" id="IPR029044">
    <property type="entry name" value="Nucleotide-diphossugar_trans"/>
</dbReference>
<dbReference type="SUPFAM" id="SSF53448">
    <property type="entry name" value="Nucleotide-diphospho-sugar transferases"/>
    <property type="match status" value="1"/>
</dbReference>
<dbReference type="KEGG" id="rru:Rru_B0005"/>
<dbReference type="CAZy" id="GT4">
    <property type="family name" value="Glycosyltransferase Family 4"/>
</dbReference>
<dbReference type="Pfam" id="PF00534">
    <property type="entry name" value="Glycos_transf_1"/>
    <property type="match status" value="1"/>
</dbReference>
<dbReference type="PANTHER" id="PTHR22916">
    <property type="entry name" value="GLYCOSYLTRANSFERASE"/>
    <property type="match status" value="1"/>
</dbReference>
<feature type="domain" description="Glycosyl transferase family 1" evidence="1">
    <location>
        <begin position="517"/>
        <end position="682"/>
    </location>
</feature>
<dbReference type="HOGENOM" id="CLU_389737_0_0_5"/>
<evidence type="ECO:0000313" key="4">
    <source>
        <dbReference type="Proteomes" id="UP000001929"/>
    </source>
</evidence>